<accession>A0A5F8G3B6</accession>
<dbReference type="InParanoid" id="A0A5F8G3B6"/>
<keyword evidence="2" id="KW-1185">Reference proteome</keyword>
<reference evidence="1 2" key="1">
    <citation type="journal article" date="2007" name="Nature">
        <title>Genome of the marsupial Monodelphis domestica reveals innovation in non-coding sequences.</title>
        <authorList>
            <person name="Mikkelsen T.S."/>
            <person name="Wakefield M.J."/>
            <person name="Aken B."/>
            <person name="Amemiya C.T."/>
            <person name="Chang J.L."/>
            <person name="Duke S."/>
            <person name="Garber M."/>
            <person name="Gentles A.J."/>
            <person name="Goodstadt L."/>
            <person name="Heger A."/>
            <person name="Jurka J."/>
            <person name="Kamal M."/>
            <person name="Mauceli E."/>
            <person name="Searle S.M."/>
            <person name="Sharpe T."/>
            <person name="Baker M.L."/>
            <person name="Batzer M.A."/>
            <person name="Benos P.V."/>
            <person name="Belov K."/>
            <person name="Clamp M."/>
            <person name="Cook A."/>
            <person name="Cuff J."/>
            <person name="Das R."/>
            <person name="Davidow L."/>
            <person name="Deakin J.E."/>
            <person name="Fazzari M.J."/>
            <person name="Glass J.L."/>
            <person name="Grabherr M."/>
            <person name="Greally J.M."/>
            <person name="Gu W."/>
            <person name="Hore T.A."/>
            <person name="Huttley G.A."/>
            <person name="Kleber M."/>
            <person name="Jirtle R.L."/>
            <person name="Koina E."/>
            <person name="Lee J.T."/>
            <person name="Mahony S."/>
            <person name="Marra M.A."/>
            <person name="Miller R.D."/>
            <person name="Nicholls R.D."/>
            <person name="Oda M."/>
            <person name="Papenfuss A.T."/>
            <person name="Parra Z.E."/>
            <person name="Pollock D.D."/>
            <person name="Ray D.A."/>
            <person name="Schein J.E."/>
            <person name="Speed T.P."/>
            <person name="Thompson K."/>
            <person name="VandeBerg J.L."/>
            <person name="Wade C.M."/>
            <person name="Walker J.A."/>
            <person name="Waters P.D."/>
            <person name="Webber C."/>
            <person name="Weidman J.R."/>
            <person name="Xie X."/>
            <person name="Zody M.C."/>
            <person name="Baldwin J."/>
            <person name="Abdouelleil A."/>
            <person name="Abdulkadir J."/>
            <person name="Abebe A."/>
            <person name="Abera B."/>
            <person name="Abreu J."/>
            <person name="Acer S.C."/>
            <person name="Aftuck L."/>
            <person name="Alexander A."/>
            <person name="An P."/>
            <person name="Anderson E."/>
            <person name="Anderson S."/>
            <person name="Arachi H."/>
            <person name="Azer M."/>
            <person name="Bachantsang P."/>
            <person name="Barry A."/>
            <person name="Bayul T."/>
            <person name="Berlin A."/>
            <person name="Bessette D."/>
            <person name="Bloom T."/>
            <person name="Bloom T."/>
            <person name="Boguslavskiy L."/>
            <person name="Bonnet C."/>
            <person name="Boukhgalter B."/>
            <person name="Bourzgui I."/>
            <person name="Brown A."/>
            <person name="Cahill P."/>
            <person name="Channer S."/>
            <person name="Cheshatsang Y."/>
            <person name="Chuda L."/>
            <person name="Citroen M."/>
            <person name="Collymore A."/>
            <person name="Cooke P."/>
            <person name="Costello M."/>
            <person name="D'Aco K."/>
            <person name="Daza R."/>
            <person name="De Haan G."/>
            <person name="DeGray S."/>
            <person name="DeMaso C."/>
            <person name="Dhargay N."/>
            <person name="Dooley K."/>
            <person name="Dooley E."/>
            <person name="Doricent M."/>
            <person name="Dorje P."/>
            <person name="Dorjee K."/>
            <person name="Dupes A."/>
            <person name="Elong R."/>
            <person name="Falk J."/>
            <person name="Farina A."/>
            <person name="Faro S."/>
            <person name="Ferguson D."/>
            <person name="Fisher S."/>
            <person name="Foley C.D."/>
            <person name="Franke A."/>
            <person name="Friedrich D."/>
            <person name="Gadbois L."/>
            <person name="Gearin G."/>
            <person name="Gearin C.R."/>
            <person name="Giannoukos G."/>
            <person name="Goode T."/>
            <person name="Graham J."/>
            <person name="Grandbois E."/>
            <person name="Grewal S."/>
            <person name="Gyaltsen K."/>
            <person name="Hafez N."/>
            <person name="Hagos B."/>
            <person name="Hall J."/>
            <person name="Henson C."/>
            <person name="Hollinger A."/>
            <person name="Honan T."/>
            <person name="Huard M.D."/>
            <person name="Hughes L."/>
            <person name="Hurhula B."/>
            <person name="Husby M.E."/>
            <person name="Kamat A."/>
            <person name="Kanga B."/>
            <person name="Kashin S."/>
            <person name="Khazanovich D."/>
            <person name="Kisner P."/>
            <person name="Lance K."/>
            <person name="Lara M."/>
            <person name="Lee W."/>
            <person name="Lennon N."/>
            <person name="Letendre F."/>
            <person name="LeVine R."/>
            <person name="Lipovsky A."/>
            <person name="Liu X."/>
            <person name="Liu J."/>
            <person name="Liu S."/>
            <person name="Lokyitsang T."/>
            <person name="Lokyitsang Y."/>
            <person name="Lubonja R."/>
            <person name="Lui A."/>
            <person name="MacDonald P."/>
            <person name="Magnisalis V."/>
            <person name="Maru K."/>
            <person name="Matthews C."/>
            <person name="McCusker W."/>
            <person name="McDonough S."/>
            <person name="Mehta T."/>
            <person name="Meldrim J."/>
            <person name="Meneus L."/>
            <person name="Mihai O."/>
            <person name="Mihalev A."/>
            <person name="Mihova T."/>
            <person name="Mittelman R."/>
            <person name="Mlenga V."/>
            <person name="Montmayeur A."/>
            <person name="Mulrain L."/>
            <person name="Navidi A."/>
            <person name="Naylor J."/>
            <person name="Negash T."/>
            <person name="Nguyen T."/>
            <person name="Nguyen N."/>
            <person name="Nicol R."/>
            <person name="Norbu C."/>
            <person name="Norbu N."/>
            <person name="Novod N."/>
            <person name="O'Neill B."/>
            <person name="Osman S."/>
            <person name="Markiewicz E."/>
            <person name="Oyono O.L."/>
            <person name="Patti C."/>
            <person name="Phunkhang P."/>
            <person name="Pierre F."/>
            <person name="Priest M."/>
            <person name="Raghuraman S."/>
            <person name="Rege F."/>
            <person name="Reyes R."/>
            <person name="Rise C."/>
            <person name="Rogov P."/>
            <person name="Ross K."/>
            <person name="Ryan E."/>
            <person name="Settipalli S."/>
            <person name="Shea T."/>
            <person name="Sherpa N."/>
            <person name="Shi L."/>
            <person name="Shih D."/>
            <person name="Sparrow T."/>
            <person name="Spaulding J."/>
            <person name="Stalker J."/>
            <person name="Stange-Thomann N."/>
            <person name="Stavropoulos S."/>
            <person name="Stone C."/>
            <person name="Strader C."/>
            <person name="Tesfaye S."/>
            <person name="Thomson T."/>
            <person name="Thoulutsang Y."/>
            <person name="Thoulutsang D."/>
            <person name="Topham K."/>
            <person name="Topping I."/>
            <person name="Tsamla T."/>
            <person name="Vassiliev H."/>
            <person name="Vo A."/>
            <person name="Wangchuk T."/>
            <person name="Wangdi T."/>
            <person name="Weiand M."/>
            <person name="Wilkinson J."/>
            <person name="Wilson A."/>
            <person name="Yadav S."/>
            <person name="Young G."/>
            <person name="Yu Q."/>
            <person name="Zembek L."/>
            <person name="Zhong D."/>
            <person name="Zimmer A."/>
            <person name="Zwirko Z."/>
            <person name="Jaffe D.B."/>
            <person name="Alvarez P."/>
            <person name="Brockman W."/>
            <person name="Butler J."/>
            <person name="Chin C."/>
            <person name="Gnerre S."/>
            <person name="MacCallum I."/>
            <person name="Graves J.A."/>
            <person name="Ponting C.P."/>
            <person name="Breen M."/>
            <person name="Samollow P.B."/>
            <person name="Lander E.S."/>
            <person name="Lindblad-Toh K."/>
        </authorList>
    </citation>
    <scope>NUCLEOTIDE SEQUENCE [LARGE SCALE GENOMIC DNA]</scope>
</reference>
<reference evidence="1" key="2">
    <citation type="submission" date="2025-08" db="UniProtKB">
        <authorList>
            <consortium name="Ensembl"/>
        </authorList>
    </citation>
    <scope>IDENTIFICATION</scope>
</reference>
<protein>
    <submittedName>
        <fullName evidence="1">Uncharacterized protein</fullName>
    </submittedName>
</protein>
<dbReference type="Proteomes" id="UP000002280">
    <property type="component" value="Chromosome 2"/>
</dbReference>
<dbReference type="Ensembl" id="ENSMODT00000080255.1">
    <property type="protein sequence ID" value="ENSMODP00000041915.1"/>
    <property type="gene ID" value="ENSMODG00000047527.1"/>
</dbReference>
<reference evidence="1" key="3">
    <citation type="submission" date="2025-09" db="UniProtKB">
        <authorList>
            <consortium name="Ensembl"/>
        </authorList>
    </citation>
    <scope>IDENTIFICATION</scope>
</reference>
<dbReference type="GeneTree" id="ENSGT00900000143186"/>
<organism evidence="1 2">
    <name type="scientific">Monodelphis domestica</name>
    <name type="common">Gray short-tailed opossum</name>
    <dbReference type="NCBI Taxonomy" id="13616"/>
    <lineage>
        <taxon>Eukaryota</taxon>
        <taxon>Metazoa</taxon>
        <taxon>Chordata</taxon>
        <taxon>Craniata</taxon>
        <taxon>Vertebrata</taxon>
        <taxon>Euteleostomi</taxon>
        <taxon>Mammalia</taxon>
        <taxon>Metatheria</taxon>
        <taxon>Didelphimorphia</taxon>
        <taxon>Didelphidae</taxon>
        <taxon>Monodelphis</taxon>
    </lineage>
</organism>
<sequence>MFRFGERFGHEGRLPALGPPFAEALGRFGHVVAPLRLVELHLLLRVCQEGEVGEGLLLAEVGGRRRGPTVHAARLEDLQLSSAGLGHPAAWRLGPLGHHAFALACLLSEAPEFVGALAAAQFHLGLQALEGGAQHPARQERIEDPELKETSVVIWSNMHLKRRPFKSLAFQALLEHH</sequence>
<dbReference type="AlphaFoldDB" id="A0A5F8G3B6"/>
<dbReference type="OMA" id="RMDNPRV"/>
<proteinExistence type="predicted"/>
<name>A0A5F8G3B6_MONDO</name>
<evidence type="ECO:0000313" key="1">
    <source>
        <dbReference type="Ensembl" id="ENSMODP00000041915.1"/>
    </source>
</evidence>
<evidence type="ECO:0000313" key="2">
    <source>
        <dbReference type="Proteomes" id="UP000002280"/>
    </source>
</evidence>
<dbReference type="Bgee" id="ENSMODG00000047527">
    <property type="expression patterns" value="Expressed in blood and 1 other cell type or tissue"/>
</dbReference>